<evidence type="ECO:0000313" key="1">
    <source>
        <dbReference type="EMBL" id="AIQ63312.1"/>
    </source>
</evidence>
<organism evidence="1 2">
    <name type="scientific">Paenibacillus stellifer</name>
    <dbReference type="NCBI Taxonomy" id="169760"/>
    <lineage>
        <taxon>Bacteria</taxon>
        <taxon>Bacillati</taxon>
        <taxon>Bacillota</taxon>
        <taxon>Bacilli</taxon>
        <taxon>Bacillales</taxon>
        <taxon>Paenibacillaceae</taxon>
        <taxon>Paenibacillus</taxon>
    </lineage>
</organism>
<accession>A0A089LQZ3</accession>
<dbReference type="KEGG" id="pste:PSTEL_09660"/>
<evidence type="ECO:0008006" key="3">
    <source>
        <dbReference type="Google" id="ProtNLM"/>
    </source>
</evidence>
<gene>
    <name evidence="1" type="ORF">PSTEL_09660</name>
</gene>
<dbReference type="HOGENOM" id="CLU_2106583_0_0_9"/>
<dbReference type="STRING" id="169760.PSTEL_09660"/>
<protein>
    <recommendedName>
        <fullName evidence="3">Head-tail adaptor protein</fullName>
    </recommendedName>
</protein>
<sequence>MRQFRFAGVVRKYFRPYTLVRDNGGNYVKGKWVPNEPERVQRSGSIQPISASLRATEGGNYTETDRMLYTTATHTTGEVIEYLDVQYTVNESPERDYSDINQYLLRKVVANAPI</sequence>
<dbReference type="AlphaFoldDB" id="A0A089LQZ3"/>
<reference evidence="1 2" key="1">
    <citation type="submission" date="2014-08" db="EMBL/GenBank/DDBJ databases">
        <title>Comparative genomics of the Paenibacillus odorifer group.</title>
        <authorList>
            <person name="den Bakker H.C."/>
            <person name="Tsai Y.-C."/>
            <person name="Martin N."/>
            <person name="Korlach J."/>
            <person name="Wiedmann M."/>
        </authorList>
    </citation>
    <scope>NUCLEOTIDE SEQUENCE [LARGE SCALE GENOMIC DNA]</scope>
    <source>
        <strain evidence="1 2">DSM 14472</strain>
    </source>
</reference>
<dbReference type="OrthoDB" id="2942755at2"/>
<proteinExistence type="predicted"/>
<dbReference type="EMBL" id="CP009286">
    <property type="protein sequence ID" value="AIQ63312.1"/>
    <property type="molecule type" value="Genomic_DNA"/>
</dbReference>
<name>A0A089LQZ3_9BACL</name>
<evidence type="ECO:0000313" key="2">
    <source>
        <dbReference type="Proteomes" id="UP000029507"/>
    </source>
</evidence>
<dbReference type="RefSeq" id="WP_038694762.1">
    <property type="nucleotide sequence ID" value="NZ_CP009286.1"/>
</dbReference>
<keyword evidence="2" id="KW-1185">Reference proteome</keyword>
<dbReference type="Proteomes" id="UP000029507">
    <property type="component" value="Chromosome"/>
</dbReference>